<dbReference type="PANTHER" id="PTHR24284:SF1">
    <property type="entry name" value="CYTOCHROME P450 FAMILY"/>
    <property type="match status" value="1"/>
</dbReference>
<dbReference type="GO" id="GO:0020037">
    <property type="term" value="F:heme binding"/>
    <property type="evidence" value="ECO:0007669"/>
    <property type="project" value="InterPro"/>
</dbReference>
<dbReference type="Gene3D" id="1.10.630.10">
    <property type="entry name" value="Cytochrome P450"/>
    <property type="match status" value="1"/>
</dbReference>
<dbReference type="GO" id="GO:0005506">
    <property type="term" value="F:iron ion binding"/>
    <property type="evidence" value="ECO:0007669"/>
    <property type="project" value="InterPro"/>
</dbReference>
<evidence type="ECO:0000256" key="2">
    <source>
        <dbReference type="ARBA" id="ARBA00023033"/>
    </source>
</evidence>
<dbReference type="PRINTS" id="PR00463">
    <property type="entry name" value="EP450I"/>
</dbReference>
<dbReference type="EMBL" id="KZ350486">
    <property type="protein sequence ID" value="PIO63827.1"/>
    <property type="molecule type" value="Genomic_DNA"/>
</dbReference>
<dbReference type="AlphaFoldDB" id="A0A2G9U0T7"/>
<organism evidence="4 5">
    <name type="scientific">Teladorsagia circumcincta</name>
    <name type="common">Brown stomach worm</name>
    <name type="synonym">Ostertagia circumcincta</name>
    <dbReference type="NCBI Taxonomy" id="45464"/>
    <lineage>
        <taxon>Eukaryota</taxon>
        <taxon>Metazoa</taxon>
        <taxon>Ecdysozoa</taxon>
        <taxon>Nematoda</taxon>
        <taxon>Chromadorea</taxon>
        <taxon>Rhabditida</taxon>
        <taxon>Rhabditina</taxon>
        <taxon>Rhabditomorpha</taxon>
        <taxon>Strongyloidea</taxon>
        <taxon>Trichostrongylidae</taxon>
        <taxon>Teladorsagia</taxon>
    </lineage>
</organism>
<comment type="similarity">
    <text evidence="1">Belongs to the cytochrome P450 family.</text>
</comment>
<feature type="binding site" description="axial binding residue" evidence="3">
    <location>
        <position position="369"/>
    </location>
    <ligand>
        <name>heme</name>
        <dbReference type="ChEBI" id="CHEBI:30413"/>
    </ligand>
    <ligandPart>
        <name>Fe</name>
        <dbReference type="ChEBI" id="CHEBI:18248"/>
    </ligandPart>
</feature>
<dbReference type="Proteomes" id="UP000230423">
    <property type="component" value="Unassembled WGS sequence"/>
</dbReference>
<dbReference type="InterPro" id="IPR036396">
    <property type="entry name" value="Cyt_P450_sf"/>
</dbReference>
<evidence type="ECO:0000256" key="3">
    <source>
        <dbReference type="PIRSR" id="PIRSR602401-1"/>
    </source>
</evidence>
<protein>
    <submittedName>
        <fullName evidence="4">Unspecific monooxygenase</fullName>
    </submittedName>
</protein>
<accession>A0A2G9U0T7</accession>
<keyword evidence="3" id="KW-0408">Iron</keyword>
<keyword evidence="3" id="KW-0349">Heme</keyword>
<dbReference type="OrthoDB" id="2789670at2759"/>
<feature type="non-terminal residue" evidence="4">
    <location>
        <position position="1"/>
    </location>
</feature>
<dbReference type="SUPFAM" id="SSF48264">
    <property type="entry name" value="Cytochrome P450"/>
    <property type="match status" value="1"/>
</dbReference>
<reference evidence="4 5" key="1">
    <citation type="submission" date="2015-09" db="EMBL/GenBank/DDBJ databases">
        <title>Draft genome of the parasitic nematode Teladorsagia circumcincta isolate WARC Sus (inbred).</title>
        <authorList>
            <person name="Mitreva M."/>
        </authorList>
    </citation>
    <scope>NUCLEOTIDE SEQUENCE [LARGE SCALE GENOMIC DNA]</scope>
    <source>
        <strain evidence="4 5">S</strain>
    </source>
</reference>
<dbReference type="Pfam" id="PF00067">
    <property type="entry name" value="p450"/>
    <property type="match status" value="2"/>
</dbReference>
<proteinExistence type="inferred from homology"/>
<dbReference type="PRINTS" id="PR00385">
    <property type="entry name" value="P450"/>
</dbReference>
<evidence type="ECO:0000313" key="5">
    <source>
        <dbReference type="Proteomes" id="UP000230423"/>
    </source>
</evidence>
<dbReference type="GO" id="GO:0016705">
    <property type="term" value="F:oxidoreductase activity, acting on paired donors, with incorporation or reduction of molecular oxygen"/>
    <property type="evidence" value="ECO:0007669"/>
    <property type="project" value="InterPro"/>
</dbReference>
<keyword evidence="3" id="KW-0479">Metal-binding</keyword>
<dbReference type="InterPro" id="IPR002401">
    <property type="entry name" value="Cyt_P450_E_grp-I"/>
</dbReference>
<keyword evidence="5" id="KW-1185">Reference proteome</keyword>
<dbReference type="PANTHER" id="PTHR24284">
    <property type="entry name" value="CYTOCHROME P450 FAMILY"/>
    <property type="match status" value="1"/>
</dbReference>
<gene>
    <name evidence="4" type="ORF">TELCIR_14559</name>
</gene>
<comment type="cofactor">
    <cofactor evidence="3">
        <name>heme</name>
        <dbReference type="ChEBI" id="CHEBI:30413"/>
    </cofactor>
</comment>
<keyword evidence="2 4" id="KW-0503">Monooxygenase</keyword>
<keyword evidence="2 4" id="KW-0560">Oxidoreductase</keyword>
<dbReference type="InterPro" id="IPR001128">
    <property type="entry name" value="Cyt_P450"/>
</dbReference>
<evidence type="ECO:0000256" key="1">
    <source>
        <dbReference type="ARBA" id="ARBA00010617"/>
    </source>
</evidence>
<sequence length="423" mass="48159">LNVRKIHDNFEKYSKEYGGVFTVWLPKPYVVITDAELLKETLTKKGDDFAGQCEVFPETIYHNIENGGVIFPQGRNWREQRRASLQILRDIGIRKNLTEEQLYIANIINKLLYGFSYEHDNSDRLKAVLDGLTTFIEAIKGSKLALIAQLFPVIYRIPVLGYLSKGRFVDVLKRPRRTIKEDVDRALQSYSVEQEPECLVQAYYQKMQANPNLNNANLSNVCLDFFLAGIETTATTLRWGTLFLATHPDVQEKIRAEILFVVGRNGQPTSPMRTRMPYTNAAIQEIQRLANIISVNVTHRTIRDTSVGNVRIPADTLIIADIHHNTAHLPVSNHGHEFHPERFLMEDGITPNKEAEEQLCPFSMGKQQCAGETLARVELFVGVVTLLQNYRILPAKKLEGNMEPIFGRVLSPMQPLRLVPIEH</sequence>
<name>A0A2G9U0T7_TELCI</name>
<evidence type="ECO:0000313" key="4">
    <source>
        <dbReference type="EMBL" id="PIO63827.1"/>
    </source>
</evidence>
<dbReference type="GO" id="GO:0004497">
    <property type="term" value="F:monooxygenase activity"/>
    <property type="evidence" value="ECO:0007669"/>
    <property type="project" value="UniProtKB-KW"/>
</dbReference>